<dbReference type="GO" id="GO:0004725">
    <property type="term" value="F:protein tyrosine phosphatase activity"/>
    <property type="evidence" value="ECO:0007669"/>
    <property type="project" value="UniProtKB-EC"/>
</dbReference>
<dbReference type="CDD" id="cd14505">
    <property type="entry name" value="CDKN3-like"/>
    <property type="match status" value="1"/>
</dbReference>
<dbReference type="InterPro" id="IPR008425">
    <property type="entry name" value="CDK_inhib_3"/>
</dbReference>
<keyword evidence="3" id="KW-0378">Hydrolase</keyword>
<dbReference type="eggNOG" id="KOG1720">
    <property type="taxonomic scope" value="Eukaryota"/>
</dbReference>
<evidence type="ECO:0000259" key="7">
    <source>
        <dbReference type="PROSITE" id="PS50054"/>
    </source>
</evidence>
<evidence type="ECO:0000256" key="3">
    <source>
        <dbReference type="ARBA" id="ARBA00022801"/>
    </source>
</evidence>
<evidence type="ECO:0000256" key="4">
    <source>
        <dbReference type="ARBA" id="ARBA00022912"/>
    </source>
</evidence>
<sequence length="209" mass="23716">MASSRFDSSSDEEAESPPTDTQPLRIDWVDLSIIGYPNSVGISQMPGCKFKNNWRNLKNDLETMTNAGIQSVYVLLTTGELRKYRASQLLDEYNSSGINVHHYPFPDGTVPTVDIVVNFIYDLKEDLGNQRKTLIHCYGGLGRSCFLVACFMLEMDESLSPDRVIDIFRSIRGAGAIQTVKQYNFIQDFRKLREIYDQSPPDEARSLSR</sequence>
<dbReference type="InterPro" id="IPR050561">
    <property type="entry name" value="PTP"/>
</dbReference>
<dbReference type="STRING" id="126957.T1JGM7"/>
<dbReference type="SMART" id="SM00404">
    <property type="entry name" value="PTPc_motif"/>
    <property type="match status" value="1"/>
</dbReference>
<feature type="domain" description="Tyrosine specific protein phosphatases" evidence="8">
    <location>
        <begin position="117"/>
        <end position="184"/>
    </location>
</feature>
<dbReference type="PANTHER" id="PTHR23339">
    <property type="entry name" value="TYROSINE SPECIFIC PROTEIN PHOSPHATASE AND DUAL SPECIFICITY PROTEIN PHOSPHATASE"/>
    <property type="match status" value="1"/>
</dbReference>
<keyword evidence="10" id="KW-1185">Reference proteome</keyword>
<dbReference type="Proteomes" id="UP000014500">
    <property type="component" value="Unassembled WGS sequence"/>
</dbReference>
<evidence type="ECO:0000256" key="5">
    <source>
        <dbReference type="PIRSR" id="PIRSR037322-1"/>
    </source>
</evidence>
<dbReference type="PIRSF" id="PIRSF037322">
    <property type="entry name" value="CDKN3"/>
    <property type="match status" value="1"/>
</dbReference>
<dbReference type="Gene3D" id="3.90.190.10">
    <property type="entry name" value="Protein tyrosine phosphatase superfamily"/>
    <property type="match status" value="1"/>
</dbReference>
<comment type="similarity">
    <text evidence="1">Belongs to the protein-tyrosine phosphatase family.</text>
</comment>
<dbReference type="InterPro" id="IPR020422">
    <property type="entry name" value="TYR_PHOSPHATASE_DUAL_dom"/>
</dbReference>
<reference evidence="9" key="2">
    <citation type="submission" date="2015-02" db="UniProtKB">
        <authorList>
            <consortium name="EnsemblMetazoa"/>
        </authorList>
    </citation>
    <scope>IDENTIFICATION</scope>
</reference>
<dbReference type="InterPro" id="IPR003595">
    <property type="entry name" value="Tyr_Pase_cat"/>
</dbReference>
<dbReference type="AlphaFoldDB" id="T1JGM7"/>
<keyword evidence="4" id="KW-0904">Protein phosphatase</keyword>
<dbReference type="EMBL" id="JH432211">
    <property type="status" value="NOT_ANNOTATED_CDS"/>
    <property type="molecule type" value="Genomic_DNA"/>
</dbReference>
<accession>T1JGM7</accession>
<protein>
    <recommendedName>
        <fullName evidence="2">protein-tyrosine-phosphatase</fullName>
        <ecNumber evidence="2">3.1.3.48</ecNumber>
    </recommendedName>
</protein>
<feature type="domain" description="Tyrosine-protein phosphatase" evidence="7">
    <location>
        <begin position="41"/>
        <end position="198"/>
    </location>
</feature>
<evidence type="ECO:0000259" key="8">
    <source>
        <dbReference type="PROSITE" id="PS50056"/>
    </source>
</evidence>
<evidence type="ECO:0000313" key="10">
    <source>
        <dbReference type="Proteomes" id="UP000014500"/>
    </source>
</evidence>
<organism evidence="9 10">
    <name type="scientific">Strigamia maritima</name>
    <name type="common">European centipede</name>
    <name type="synonym">Geophilus maritimus</name>
    <dbReference type="NCBI Taxonomy" id="126957"/>
    <lineage>
        <taxon>Eukaryota</taxon>
        <taxon>Metazoa</taxon>
        <taxon>Ecdysozoa</taxon>
        <taxon>Arthropoda</taxon>
        <taxon>Myriapoda</taxon>
        <taxon>Chilopoda</taxon>
        <taxon>Pleurostigmophora</taxon>
        <taxon>Geophilomorpha</taxon>
        <taxon>Linotaeniidae</taxon>
        <taxon>Strigamia</taxon>
    </lineage>
</organism>
<feature type="active site" description="Phosphocysteine intermediate" evidence="5">
    <location>
        <position position="137"/>
    </location>
</feature>
<dbReference type="SUPFAM" id="SSF52799">
    <property type="entry name" value="(Phosphotyrosine protein) phosphatases II"/>
    <property type="match status" value="1"/>
</dbReference>
<feature type="region of interest" description="Disordered" evidence="6">
    <location>
        <begin position="1"/>
        <end position="23"/>
    </location>
</feature>
<dbReference type="FunFam" id="3.90.190.10:FF:000157">
    <property type="entry name" value="Protein-tyrosine phosphatase"/>
    <property type="match status" value="1"/>
</dbReference>
<dbReference type="PROSITE" id="PS50054">
    <property type="entry name" value="TYR_PHOSPHATASE_DUAL"/>
    <property type="match status" value="1"/>
</dbReference>
<dbReference type="InterPro" id="IPR022778">
    <property type="entry name" value="CDKN3"/>
</dbReference>
<dbReference type="PROSITE" id="PS50056">
    <property type="entry name" value="TYR_PHOSPHATASE_2"/>
    <property type="match status" value="1"/>
</dbReference>
<evidence type="ECO:0000256" key="2">
    <source>
        <dbReference type="ARBA" id="ARBA00013064"/>
    </source>
</evidence>
<dbReference type="InterPro" id="IPR029021">
    <property type="entry name" value="Prot-tyrosine_phosphatase-like"/>
</dbReference>
<proteinExistence type="inferred from homology"/>
<evidence type="ECO:0000313" key="9">
    <source>
        <dbReference type="EnsemblMetazoa" id="SMAR013000-PA"/>
    </source>
</evidence>
<evidence type="ECO:0000256" key="6">
    <source>
        <dbReference type="SAM" id="MobiDB-lite"/>
    </source>
</evidence>
<dbReference type="EnsemblMetazoa" id="SMAR013000-RA">
    <property type="protein sequence ID" value="SMAR013000-PA"/>
    <property type="gene ID" value="SMAR013000"/>
</dbReference>
<dbReference type="EC" id="3.1.3.48" evidence="2"/>
<dbReference type="InterPro" id="IPR000387">
    <property type="entry name" value="Tyr_Pase_dom"/>
</dbReference>
<dbReference type="OMA" id="CRYKDIR"/>
<reference evidence="10" key="1">
    <citation type="submission" date="2011-05" db="EMBL/GenBank/DDBJ databases">
        <authorList>
            <person name="Richards S.R."/>
            <person name="Qu J."/>
            <person name="Jiang H."/>
            <person name="Jhangiani S.N."/>
            <person name="Agravi P."/>
            <person name="Goodspeed R."/>
            <person name="Gross S."/>
            <person name="Mandapat C."/>
            <person name="Jackson L."/>
            <person name="Mathew T."/>
            <person name="Pu L."/>
            <person name="Thornton R."/>
            <person name="Saada N."/>
            <person name="Wilczek-Boney K.B."/>
            <person name="Lee S."/>
            <person name="Kovar C."/>
            <person name="Wu Y."/>
            <person name="Scherer S.E."/>
            <person name="Worley K.C."/>
            <person name="Muzny D.M."/>
            <person name="Gibbs R."/>
        </authorList>
    </citation>
    <scope>NUCLEOTIDE SEQUENCE</scope>
    <source>
        <strain evidence="10">Brora</strain>
    </source>
</reference>
<dbReference type="Pfam" id="PF05706">
    <property type="entry name" value="CDKN3"/>
    <property type="match status" value="1"/>
</dbReference>
<dbReference type="HOGENOM" id="CLU_047330_1_0_1"/>
<dbReference type="PhylomeDB" id="T1JGM7"/>
<evidence type="ECO:0000256" key="1">
    <source>
        <dbReference type="ARBA" id="ARBA00009580"/>
    </source>
</evidence>
<name>T1JGM7_STRMM</name>